<evidence type="ECO:0000256" key="1">
    <source>
        <dbReference type="ARBA" id="ARBA00022741"/>
    </source>
</evidence>
<keyword evidence="5" id="KW-1185">Reference proteome</keyword>
<dbReference type="OMA" id="YMGLEIN"/>
<evidence type="ECO:0000313" key="6">
    <source>
        <dbReference type="RefSeq" id="XP_035698683.1"/>
    </source>
</evidence>
<feature type="domain" description="Protein kinase" evidence="4">
    <location>
        <begin position="201"/>
        <end position="517"/>
    </location>
</feature>
<feature type="compositionally biased region" description="Low complexity" evidence="3">
    <location>
        <begin position="1238"/>
        <end position="1249"/>
    </location>
</feature>
<keyword evidence="2" id="KW-0067">ATP-binding</keyword>
<dbReference type="Gene3D" id="1.10.510.10">
    <property type="entry name" value="Transferase(Phosphotransferase) domain 1"/>
    <property type="match status" value="2"/>
</dbReference>
<feature type="region of interest" description="Disordered" evidence="3">
    <location>
        <begin position="1012"/>
        <end position="1041"/>
    </location>
</feature>
<dbReference type="GO" id="GO:0004713">
    <property type="term" value="F:protein tyrosine kinase activity"/>
    <property type="evidence" value="ECO:0000318"/>
    <property type="project" value="GO_Central"/>
</dbReference>
<feature type="compositionally biased region" description="Polar residues" evidence="3">
    <location>
        <begin position="928"/>
        <end position="961"/>
    </location>
</feature>
<feature type="compositionally biased region" description="Low complexity" evidence="3">
    <location>
        <begin position="1110"/>
        <end position="1122"/>
    </location>
</feature>
<reference evidence="6" key="2">
    <citation type="submission" date="2025-08" db="UniProtKB">
        <authorList>
            <consortium name="RefSeq"/>
        </authorList>
    </citation>
    <scope>IDENTIFICATION</scope>
    <source>
        <strain evidence="6">S238N-H82</strain>
        <tissue evidence="6">Testes</tissue>
    </source>
</reference>
<dbReference type="Pfam" id="PF07714">
    <property type="entry name" value="PK_Tyr_Ser-Thr"/>
    <property type="match status" value="2"/>
</dbReference>
<dbReference type="Proteomes" id="UP000001554">
    <property type="component" value="Chromosome 15"/>
</dbReference>
<keyword evidence="1" id="KW-0547">Nucleotide-binding</keyword>
<sequence length="1372" mass="153869">MPFFSRCLADYYIHTIYEASKRIAGKSVGKFKELVIQARDVSSTKDPKTAKQLVKDICKAEEYDQQIVLSYLADMAYDSETALEIFQRAVCKLAQTCSGSRADRLFILTADMFVRILQTTKRSDLCSMALRPPPPHGKRKKLLGLAELWYEQQFNLGTARLAVEVLCRPLLHHPHPEVRETMARRLAMRQGRRADDIIIEWEDLVPIEAKHISDQYKLLGLRIVTHQPTPCQDLEDHVVWKGTTTYRNVAVKVYKMNSMQDLMSDGDRSEGARTVRNNVRMLGELSGSPNILRLLAYQLRPQPVFHITEFMDEGNLLDFLLRRRTEHQHTRSSLLYLRSLLTLLLDMVAALRYCHGNNIVHRDVIARNFLVYRKRGTYMCKLGNFNMAVKAPMIEEETYECPDCLQIAFQGSYDDPVAKLWTAPESMVGYQFSDKSDVWMLGCAMYEVLTHGCRPFTEMWGMAADDIVQQVVFGLRPRQPSCVPRKLFQSAMLPCFLADPAERIALMQLERKLRGYLKECPLPGVEHIDDIHPPPRLSPNQSTRPERGIPRNLETQINSETEVPGTEYKIEKGKFPCSASEILAYDQPNEQGEEFLLLKDGQVPSVDRRRKEMLLRLDHVNIRRVMDIVINGNHVKQMSQVFAGGQLTLLAAARDKRLSVDDMVRCLSQVADAMAFAHGTLLKGEGVIHCDLRAMYVICDGQHVKVGRWGRASRLRLRLYDTKLSESVVTKPMPQDALRWSPMEVIESGIYSQGSDVFTFGQVCWEVFHAYNADRGSENRMLAPYPYLKALEVLPYLQRRQRPLQPCDCPDWLYRLMKLCWLDERSRRPGFDKIAACFKSPSTSPMLDIGDDGTYKKRAPGGNEESLNAALNHQDRHYFRQGLLQSNTDYATKHGIGSYWVWDTDNMSQGSADTFYTMTSDQTVDTVSSDLTSGTWQSAESRSRAGTDSTRLSEGSQSSSPIEDLVEYTTLDLQSDQSVAGSSRKSSRGQEVIYNNSLSMAPLVAELSAQLQGAQPTNAAENDADDTSDAVTLEDEAKEESEIRLLRKTSFLNPSYESNAPTRFQGMQESVNMARPENPASSLVGTNSPNTGDKGKANDDADYYTKLVRPASSSSTHSVPSPNHRGEGYTNQPKLPSRPPVPPRPSTMATSPEGQKGSGSAAVMTSREDTPPPPVPPRVILNSADTEDTQDDPPYADVRVRRKSQDAVSPAHITRPLSRCDLNNMQHDRGSQEWNQESSSCPSSIASPIGPNASRLRVHSDTSLSSQDSSYFGSSQESVAMTSNQNSPVTPVNGTKGVVAKIKKVKGSVRRKFSRKKGSDQGDRAGGARGEGVFRYTSEEADARNRKSTSSAYSDYRDTDANSDQEEFDTRL</sequence>
<evidence type="ECO:0000256" key="3">
    <source>
        <dbReference type="SAM" id="MobiDB-lite"/>
    </source>
</evidence>
<evidence type="ECO:0000313" key="5">
    <source>
        <dbReference type="Proteomes" id="UP000001554"/>
    </source>
</evidence>
<dbReference type="InterPro" id="IPR000719">
    <property type="entry name" value="Prot_kinase_dom"/>
</dbReference>
<dbReference type="GO" id="GO:0005886">
    <property type="term" value="C:plasma membrane"/>
    <property type="evidence" value="ECO:0000318"/>
    <property type="project" value="GO_Central"/>
</dbReference>
<accession>A0A9J7MCG7</accession>
<feature type="compositionally biased region" description="Basic residues" evidence="3">
    <location>
        <begin position="1301"/>
        <end position="1316"/>
    </location>
</feature>
<dbReference type="GO" id="GO:0005524">
    <property type="term" value="F:ATP binding"/>
    <property type="evidence" value="ECO:0007669"/>
    <property type="project" value="UniProtKB-KW"/>
</dbReference>
<dbReference type="GeneID" id="118431550"/>
<feature type="compositionally biased region" description="Low complexity" evidence="3">
    <location>
        <begin position="1261"/>
        <end position="1278"/>
    </location>
</feature>
<feature type="region of interest" description="Disordered" evidence="3">
    <location>
        <begin position="528"/>
        <end position="548"/>
    </location>
</feature>
<dbReference type="InterPro" id="IPR050198">
    <property type="entry name" value="Non-receptor_tyrosine_kinases"/>
</dbReference>
<dbReference type="PANTHER" id="PTHR24418">
    <property type="entry name" value="TYROSINE-PROTEIN KINASE"/>
    <property type="match status" value="1"/>
</dbReference>
<organism evidence="5 6">
    <name type="scientific">Branchiostoma floridae</name>
    <name type="common">Florida lancelet</name>
    <name type="synonym">Amphioxus</name>
    <dbReference type="NCBI Taxonomy" id="7739"/>
    <lineage>
        <taxon>Eukaryota</taxon>
        <taxon>Metazoa</taxon>
        <taxon>Chordata</taxon>
        <taxon>Cephalochordata</taxon>
        <taxon>Leptocardii</taxon>
        <taxon>Amphioxiformes</taxon>
        <taxon>Branchiostomatidae</taxon>
        <taxon>Branchiostoma</taxon>
    </lineage>
</organism>
<feature type="compositionally biased region" description="Pro residues" evidence="3">
    <location>
        <begin position="1136"/>
        <end position="1145"/>
    </location>
</feature>
<dbReference type="PROSITE" id="PS50011">
    <property type="entry name" value="PROTEIN_KINASE_DOM"/>
    <property type="match status" value="2"/>
</dbReference>
<dbReference type="KEGG" id="bfo:118431550"/>
<dbReference type="InterPro" id="IPR011009">
    <property type="entry name" value="Kinase-like_dom_sf"/>
</dbReference>
<dbReference type="SUPFAM" id="SSF56112">
    <property type="entry name" value="Protein kinase-like (PK-like)"/>
    <property type="match status" value="2"/>
</dbReference>
<evidence type="ECO:0000256" key="2">
    <source>
        <dbReference type="ARBA" id="ARBA00022840"/>
    </source>
</evidence>
<feature type="compositionally biased region" description="Polar residues" evidence="3">
    <location>
        <begin position="1279"/>
        <end position="1293"/>
    </location>
</feature>
<feature type="compositionally biased region" description="Acidic residues" evidence="3">
    <location>
        <begin position="1361"/>
        <end position="1372"/>
    </location>
</feature>
<dbReference type="OrthoDB" id="6147007at2759"/>
<feature type="compositionally biased region" description="Polar residues" evidence="3">
    <location>
        <begin position="1079"/>
        <end position="1091"/>
    </location>
</feature>
<feature type="compositionally biased region" description="Acidic residues" evidence="3">
    <location>
        <begin position="1022"/>
        <end position="1039"/>
    </location>
</feature>
<dbReference type="RefSeq" id="XP_035698683.1">
    <property type="nucleotide sequence ID" value="XM_035842790.1"/>
</dbReference>
<reference evidence="5" key="1">
    <citation type="journal article" date="2020" name="Nat. Ecol. Evol.">
        <title>Deeply conserved synteny resolves early events in vertebrate evolution.</title>
        <authorList>
            <person name="Simakov O."/>
            <person name="Marletaz F."/>
            <person name="Yue J.X."/>
            <person name="O'Connell B."/>
            <person name="Jenkins J."/>
            <person name="Brandt A."/>
            <person name="Calef R."/>
            <person name="Tung C.H."/>
            <person name="Huang T.K."/>
            <person name="Schmutz J."/>
            <person name="Satoh N."/>
            <person name="Yu J.K."/>
            <person name="Putnam N.H."/>
            <person name="Green R.E."/>
            <person name="Rokhsar D.S."/>
        </authorList>
    </citation>
    <scope>NUCLEOTIDE SEQUENCE [LARGE SCALE GENOMIC DNA]</scope>
    <source>
        <strain evidence="5">S238N-H82</strain>
    </source>
</reference>
<feature type="region of interest" description="Disordered" evidence="3">
    <location>
        <begin position="928"/>
        <end position="962"/>
    </location>
</feature>
<feature type="domain" description="Protein kinase" evidence="4">
    <location>
        <begin position="564"/>
        <end position="847"/>
    </location>
</feature>
<name>A0A9J7MCG7_BRAFL</name>
<feature type="region of interest" description="Disordered" evidence="3">
    <location>
        <begin position="1076"/>
        <end position="1372"/>
    </location>
</feature>
<protein>
    <submittedName>
        <fullName evidence="6">Uncharacterized protein LOC118431550</fullName>
    </submittedName>
</protein>
<dbReference type="InterPro" id="IPR001245">
    <property type="entry name" value="Ser-Thr/Tyr_kinase_cat_dom"/>
</dbReference>
<gene>
    <name evidence="6" type="primary">LOC118431550</name>
</gene>
<evidence type="ECO:0000259" key="4">
    <source>
        <dbReference type="PROSITE" id="PS50011"/>
    </source>
</evidence>
<proteinExistence type="predicted"/>